<feature type="compositionally biased region" description="Polar residues" evidence="1">
    <location>
        <begin position="312"/>
        <end position="326"/>
    </location>
</feature>
<dbReference type="PANTHER" id="PTHR33608:SF6">
    <property type="entry name" value="BLL2464 PROTEIN"/>
    <property type="match status" value="1"/>
</dbReference>
<dbReference type="PANTHER" id="PTHR33608">
    <property type="entry name" value="BLL2464 PROTEIN"/>
    <property type="match status" value="1"/>
</dbReference>
<dbReference type="RefSeq" id="WP_179169010.1">
    <property type="nucleotide sequence ID" value="NZ_CP058529.1"/>
</dbReference>
<feature type="region of interest" description="Disordered" evidence="1">
    <location>
        <begin position="311"/>
        <end position="333"/>
    </location>
</feature>
<feature type="domain" description="DUF58" evidence="2">
    <location>
        <begin position="201"/>
        <end position="301"/>
    </location>
</feature>
<dbReference type="EMBL" id="CP058529">
    <property type="protein sequence ID" value="QLG27435.1"/>
    <property type="molecule type" value="Genomic_DNA"/>
</dbReference>
<protein>
    <submittedName>
        <fullName evidence="3">DUF58 domain-containing protein</fullName>
    </submittedName>
</protein>
<dbReference type="Proteomes" id="UP000509750">
    <property type="component" value="Chromosome"/>
</dbReference>
<reference evidence="3 4" key="1">
    <citation type="submission" date="2020-07" db="EMBL/GenBank/DDBJ databases">
        <title>Gai3-2, isolated from salt lake.</title>
        <authorList>
            <person name="Cui H."/>
            <person name="Shi X."/>
        </authorList>
    </citation>
    <scope>NUCLEOTIDE SEQUENCE [LARGE SCALE GENOMIC DNA]</scope>
    <source>
        <strain evidence="3 4">Gai3-2</strain>
    </source>
</reference>
<dbReference type="AlphaFoldDB" id="A0A7D5KLD5"/>
<sequence>MRATRRTWTVTAAGLVVLLLGVVSERPLLLFAGAAVGAWLLSRQYAAYHSIRAVHSDLSVDVRPIEYHVLIEQDVRVTATVRLANPAPAPVRLSFPVPVAAVATAEDARTVDVPRGETAAATTFAWSFPTAGRYTVPPATVTVTDTDGLFAETFERGEPVTLHVDAREPQDVTVGRGGEKVASRYGEHPAGRSGTGLTPAELRQYLPGDALDRIDWKATARLHTPYVREFEAETDRQIVMVVDHRSRMTAGQPGETAFEYAREVALGFTATTEAAADPLGCWTVGDDGVTGQISPVTGAAGYAGIRDRLRQLSPTGSPALPTTDSPPGSGVLRPTVARERATRLDGDSSLFATRLSPFFEAADPYIQRLAGDPLNETIRRVRVDVRGTTWLVILTDDTDRDRLREAVRLATNDGGFALVFLTPQVLFEERGLDDIEAAYARYVDFEEFRRELDRLPRVTAFEVGPGDRLDALLAARRRAQ</sequence>
<evidence type="ECO:0000313" key="4">
    <source>
        <dbReference type="Proteomes" id="UP000509750"/>
    </source>
</evidence>
<dbReference type="GeneID" id="56028703"/>
<evidence type="ECO:0000313" key="3">
    <source>
        <dbReference type="EMBL" id="QLG27435.1"/>
    </source>
</evidence>
<evidence type="ECO:0000259" key="2">
    <source>
        <dbReference type="Pfam" id="PF01882"/>
    </source>
</evidence>
<evidence type="ECO:0000256" key="1">
    <source>
        <dbReference type="SAM" id="MobiDB-lite"/>
    </source>
</evidence>
<dbReference type="Pfam" id="PF01882">
    <property type="entry name" value="DUF58"/>
    <property type="match status" value="1"/>
</dbReference>
<organism evidence="3 4">
    <name type="scientific">Halorarum halophilum</name>
    <dbReference type="NCBI Taxonomy" id="2743090"/>
    <lineage>
        <taxon>Archaea</taxon>
        <taxon>Methanobacteriati</taxon>
        <taxon>Methanobacteriota</taxon>
        <taxon>Stenosarchaea group</taxon>
        <taxon>Halobacteria</taxon>
        <taxon>Halobacteriales</taxon>
        <taxon>Haloferacaceae</taxon>
        <taxon>Halorarum</taxon>
    </lineage>
</organism>
<proteinExistence type="predicted"/>
<gene>
    <name evidence="3" type="ORF">HUG10_07680</name>
</gene>
<keyword evidence="4" id="KW-1185">Reference proteome</keyword>
<accession>A0A7D5KLD5</accession>
<name>A0A7D5KLD5_9EURY</name>
<dbReference type="InterPro" id="IPR002881">
    <property type="entry name" value="DUF58"/>
</dbReference>
<dbReference type="OrthoDB" id="31512at2157"/>
<dbReference type="KEGG" id="halg:HUG10_07680"/>